<dbReference type="AlphaFoldDB" id="A0A8W7PYZ5"/>
<proteinExistence type="predicted"/>
<dbReference type="Proteomes" id="UP000075882">
    <property type="component" value="Unassembled WGS sequence"/>
</dbReference>
<organism evidence="1">
    <name type="scientific">Anopheles coluzzii</name>
    <name type="common">African malaria mosquito</name>
    <dbReference type="NCBI Taxonomy" id="1518534"/>
    <lineage>
        <taxon>Eukaryota</taxon>
        <taxon>Metazoa</taxon>
        <taxon>Ecdysozoa</taxon>
        <taxon>Arthropoda</taxon>
        <taxon>Hexapoda</taxon>
        <taxon>Insecta</taxon>
        <taxon>Pterygota</taxon>
        <taxon>Neoptera</taxon>
        <taxon>Endopterygota</taxon>
        <taxon>Diptera</taxon>
        <taxon>Nematocera</taxon>
        <taxon>Culicoidea</taxon>
        <taxon>Culicidae</taxon>
        <taxon>Anophelinae</taxon>
        <taxon>Anopheles</taxon>
    </lineage>
</organism>
<sequence length="252" mass="27788">MHISYKVVTKSHNTSPNRILSFWKYCRRKTIGFSGRDTHSCTMQSFSNRWMQCVWMYDSHSRRCCSSSCAFDMMVVFRAAPLGDPTVIYDGSWNDICFEEITPRSSTISSSSSKNLSCRTIGFLCCSGVAVSFTRLRSFHRAVCVIAPPPSAHPPTSIVAYSSSIAFRSCSKAAIAFATNSATFSSYSTSEAACSIKQSRSMAASARSRSISFCCNRSSSSSWRRFSTFKYSGCVPCRNCSSSSNSLARSSQ</sequence>
<reference evidence="1" key="1">
    <citation type="submission" date="2022-08" db="UniProtKB">
        <authorList>
            <consortium name="EnsemblMetazoa"/>
        </authorList>
    </citation>
    <scope>IDENTIFICATION</scope>
</reference>
<evidence type="ECO:0000313" key="1">
    <source>
        <dbReference type="EnsemblMetazoa" id="ACOM039717-PA.1"/>
    </source>
</evidence>
<dbReference type="EnsemblMetazoa" id="ACOM039717-RA">
    <property type="protein sequence ID" value="ACOM039717-PA.1"/>
    <property type="gene ID" value="ACOM039717"/>
</dbReference>
<protein>
    <submittedName>
        <fullName evidence="1">Uncharacterized protein</fullName>
    </submittedName>
</protein>
<accession>A0A8W7PYZ5</accession>
<name>A0A8W7PYZ5_ANOCL</name>